<sequence length="1069" mass="120860">MPSAYRCPYCQTTRPSQAAVNRHISQKAACSEKWRESLVVPVSIAREENELPAVPSQAPEPALPMFVSRELPDIPEGDLANDDMEMPPPPEIPDVAPSRRRVTVEEVPDEGDDYPSNFVRLAEEFPGDDKFPGCEDYVGLGAETLGKGKTVFERLREEQATSGSGCYEPFLDSDEWGLASWLSKHVGQTATDAYLKLPITKRRTRVSYHNNYAYLKKVDKLPTGPGWKCEIITASGNQLDENDEIMTEDIELWKRDPVECIKELLGNPAFREYMAYMPERVYGNTSASESSRIIDEMWTAEWWWEIQKKLPPGVVVSPVILTSDKTQLTRFQGDKTAWPVYLSIGNISKDIRRQPSAHAMVLIGYLPVSKLKCFTEATRALAGYRLFHHCMRSLLKPLVEAGEKGVDMVCADGFIRRVHPILAAYVADFPEQCLVACCKESRCPRCIVPHNERGANSPFSYRNCTETLALLDRHQQGHDPPEFDRDGLREVYQPFWRDLPHCDIFTCFTPDLLHQLHQGVFKDHLVKWCSKLLGEAEFDARFKAMNPHPGLRQFKKGISTVSQWTGTEHKEMQRVFLGVLAGAVNARVLTVVKSLMDFIYYAQLQSHTPKTLRRLQESLDTFHSHKDVFIDLKIRKHFNIPKLHALQHYVDRIWALGSADGYNTELPERLHIDFAKKAYQASNRRDYTSQMTVWLQRQEAFALRESYLDWLDDTLTAEARAPPESDSDEDNPEPEGTADSENAVTLATPSPITIPSYSIAKRPSYPDVTVTQLETIHGASDFIPAFTRFIRGDMPRCGILPNRHDRFAVFKQITIHLAKNRYLSATPRKARIRATPPILARGRSPGTPAHFDTALIIEDPPSYRTSAGIEGLRVGQIRAIFQLPPQYGTYPHPLAYVEWFTPFNQPDPTTGMYTIQRSSRSLRRNSAVVSIEHFVRPCHLQAKCVRISLRGKVITSDYEAREITGGNYKACYKFLGEATGPLIATCRRYQSDIELQIEKLPAKYIIPGPRISLEVAMTNERAARGGEGQPAFRQATKGRLVSPVARPGKKNSTPNFQSNKKVGNYVGHI</sequence>
<reference evidence="2" key="1">
    <citation type="submission" date="2023-03" db="EMBL/GenBank/DDBJ databases">
        <title>Massive genome expansion in bonnet fungi (Mycena s.s.) driven by repeated elements and novel gene families across ecological guilds.</title>
        <authorList>
            <consortium name="Lawrence Berkeley National Laboratory"/>
            <person name="Harder C.B."/>
            <person name="Miyauchi S."/>
            <person name="Viragh M."/>
            <person name="Kuo A."/>
            <person name="Thoen E."/>
            <person name="Andreopoulos B."/>
            <person name="Lu D."/>
            <person name="Skrede I."/>
            <person name="Drula E."/>
            <person name="Henrissat B."/>
            <person name="Morin E."/>
            <person name="Kohler A."/>
            <person name="Barry K."/>
            <person name="LaButti K."/>
            <person name="Morin E."/>
            <person name="Salamov A."/>
            <person name="Lipzen A."/>
            <person name="Mereny Z."/>
            <person name="Hegedus B."/>
            <person name="Baldrian P."/>
            <person name="Stursova M."/>
            <person name="Weitz H."/>
            <person name="Taylor A."/>
            <person name="Grigoriev I.V."/>
            <person name="Nagy L.G."/>
            <person name="Martin F."/>
            <person name="Kauserud H."/>
        </authorList>
    </citation>
    <scope>NUCLEOTIDE SEQUENCE</scope>
    <source>
        <strain evidence="2">CBHHK002</strain>
    </source>
</reference>
<feature type="region of interest" description="Disordered" evidence="1">
    <location>
        <begin position="80"/>
        <end position="100"/>
    </location>
</feature>
<feature type="region of interest" description="Disordered" evidence="1">
    <location>
        <begin position="719"/>
        <end position="747"/>
    </location>
</feature>
<dbReference type="Pfam" id="PF18759">
    <property type="entry name" value="Plavaka"/>
    <property type="match status" value="1"/>
</dbReference>
<protein>
    <submittedName>
        <fullName evidence="2">Zn-finger domain-containing protein</fullName>
    </submittedName>
</protein>
<evidence type="ECO:0000313" key="2">
    <source>
        <dbReference type="EMBL" id="KAJ7347811.1"/>
    </source>
</evidence>
<evidence type="ECO:0000313" key="3">
    <source>
        <dbReference type="Proteomes" id="UP001218218"/>
    </source>
</evidence>
<proteinExistence type="predicted"/>
<dbReference type="InterPro" id="IPR041078">
    <property type="entry name" value="Plavaka"/>
</dbReference>
<accession>A0AAD7A209</accession>
<comment type="caution">
    <text evidence="2">The sequence shown here is derived from an EMBL/GenBank/DDBJ whole genome shotgun (WGS) entry which is preliminary data.</text>
</comment>
<gene>
    <name evidence="2" type="ORF">DFH08DRAFT_936602</name>
</gene>
<dbReference type="EMBL" id="JARIHO010000018">
    <property type="protein sequence ID" value="KAJ7347811.1"/>
    <property type="molecule type" value="Genomic_DNA"/>
</dbReference>
<keyword evidence="3" id="KW-1185">Reference proteome</keyword>
<name>A0AAD7A209_9AGAR</name>
<dbReference type="Proteomes" id="UP001218218">
    <property type="component" value="Unassembled WGS sequence"/>
</dbReference>
<feature type="compositionally biased region" description="Acidic residues" evidence="1">
    <location>
        <begin position="725"/>
        <end position="738"/>
    </location>
</feature>
<evidence type="ECO:0000256" key="1">
    <source>
        <dbReference type="SAM" id="MobiDB-lite"/>
    </source>
</evidence>
<dbReference type="AlphaFoldDB" id="A0AAD7A209"/>
<organism evidence="2 3">
    <name type="scientific">Mycena albidolilacea</name>
    <dbReference type="NCBI Taxonomy" id="1033008"/>
    <lineage>
        <taxon>Eukaryota</taxon>
        <taxon>Fungi</taxon>
        <taxon>Dikarya</taxon>
        <taxon>Basidiomycota</taxon>
        <taxon>Agaricomycotina</taxon>
        <taxon>Agaricomycetes</taxon>
        <taxon>Agaricomycetidae</taxon>
        <taxon>Agaricales</taxon>
        <taxon>Marasmiineae</taxon>
        <taxon>Mycenaceae</taxon>
        <taxon>Mycena</taxon>
    </lineage>
</organism>